<gene>
    <name evidence="1" type="ORF">LX99_01762</name>
</gene>
<comment type="caution">
    <text evidence="1">The sequence shown here is derived from an EMBL/GenBank/DDBJ whole genome shotgun (WGS) entry which is preliminary data.</text>
</comment>
<sequence length="157" mass="18198">MELKAKGLKLEAYIKYEGLGLKSLPMRKSVLSIIFTLFLCAFRPDGSPLKGTWEYRGGMINGKLDGAPKDYRLQRVYDDEHYKARVIEDGEKTQIYEKGDYRLSADTCFETQTYCMQESKLLNKTIKYNYILTNDTLKLLSVLPNGNKVEDYWVKLK</sequence>
<name>A0A316HM73_9SPHI</name>
<dbReference type="Proteomes" id="UP000245678">
    <property type="component" value="Unassembled WGS sequence"/>
</dbReference>
<accession>A0A316HM73</accession>
<protein>
    <recommendedName>
        <fullName evidence="3">Lipocalin-like protein</fullName>
    </recommendedName>
</protein>
<evidence type="ECO:0000313" key="1">
    <source>
        <dbReference type="EMBL" id="PWK79305.1"/>
    </source>
</evidence>
<keyword evidence="2" id="KW-1185">Reference proteome</keyword>
<evidence type="ECO:0000313" key="2">
    <source>
        <dbReference type="Proteomes" id="UP000245678"/>
    </source>
</evidence>
<dbReference type="Gene3D" id="2.40.128.490">
    <property type="entry name" value="Uncharacterised protein PF14869, DUF4488"/>
    <property type="match status" value="1"/>
</dbReference>
<dbReference type="AlphaFoldDB" id="A0A316HM73"/>
<organism evidence="1 2">
    <name type="scientific">Mucilaginibacter oryzae</name>
    <dbReference type="NCBI Taxonomy" id="468058"/>
    <lineage>
        <taxon>Bacteria</taxon>
        <taxon>Pseudomonadati</taxon>
        <taxon>Bacteroidota</taxon>
        <taxon>Sphingobacteriia</taxon>
        <taxon>Sphingobacteriales</taxon>
        <taxon>Sphingobacteriaceae</taxon>
        <taxon>Mucilaginibacter</taxon>
    </lineage>
</organism>
<dbReference type="EMBL" id="QGHA01000002">
    <property type="protein sequence ID" value="PWK79305.1"/>
    <property type="molecule type" value="Genomic_DNA"/>
</dbReference>
<reference evidence="1 2" key="1">
    <citation type="submission" date="2018-05" db="EMBL/GenBank/DDBJ databases">
        <title>Genomic Encyclopedia of Archaeal and Bacterial Type Strains, Phase II (KMG-II): from individual species to whole genera.</title>
        <authorList>
            <person name="Goeker M."/>
        </authorList>
    </citation>
    <scope>NUCLEOTIDE SEQUENCE [LARGE SCALE GENOMIC DNA]</scope>
    <source>
        <strain evidence="1 2">DSM 19975</strain>
    </source>
</reference>
<proteinExistence type="predicted"/>
<evidence type="ECO:0008006" key="3">
    <source>
        <dbReference type="Google" id="ProtNLM"/>
    </source>
</evidence>